<dbReference type="Gene3D" id="2.170.150.40">
    <property type="entry name" value="Domain of unknown function (DUF427)"/>
    <property type="match status" value="1"/>
</dbReference>
<feature type="domain" description="DUF427" evidence="1">
    <location>
        <begin position="3"/>
        <end position="88"/>
    </location>
</feature>
<dbReference type="Pfam" id="PF04248">
    <property type="entry name" value="NTP_transf_9"/>
    <property type="match status" value="1"/>
</dbReference>
<name>F0SG55_RUBBR</name>
<dbReference type="EMBL" id="CP002546">
    <property type="protein sequence ID" value="ADY59397.1"/>
    <property type="molecule type" value="Genomic_DNA"/>
</dbReference>
<dbReference type="InterPro" id="IPR038694">
    <property type="entry name" value="DUF427_sf"/>
</dbReference>
<dbReference type="RefSeq" id="WP_013628124.1">
    <property type="nucleotide sequence ID" value="NC_015174.1"/>
</dbReference>
<dbReference type="OrthoDB" id="119916at2"/>
<dbReference type="Proteomes" id="UP000006860">
    <property type="component" value="Chromosome"/>
</dbReference>
<sequence length="94" mass="10568">MAKATWNGAILAESEQTEVVEGNHYFPVDSLNREYFSDSDHHSSCPWKGTASYYNVVVEGETNQNAAWYYPEPKSAAENIKGYVAFWKGVQVEA</sequence>
<evidence type="ECO:0000313" key="2">
    <source>
        <dbReference type="EMBL" id="ADY59397.1"/>
    </source>
</evidence>
<dbReference type="STRING" id="756272.Plabr_1787"/>
<proteinExistence type="predicted"/>
<reference evidence="3" key="1">
    <citation type="submission" date="2011-02" db="EMBL/GenBank/DDBJ databases">
        <title>The complete genome of Planctomyces brasiliensis DSM 5305.</title>
        <authorList>
            <person name="Lucas S."/>
            <person name="Copeland A."/>
            <person name="Lapidus A."/>
            <person name="Bruce D."/>
            <person name="Goodwin L."/>
            <person name="Pitluck S."/>
            <person name="Kyrpides N."/>
            <person name="Mavromatis K."/>
            <person name="Pagani I."/>
            <person name="Ivanova N."/>
            <person name="Ovchinnikova G."/>
            <person name="Lu M."/>
            <person name="Detter J.C."/>
            <person name="Han C."/>
            <person name="Land M."/>
            <person name="Hauser L."/>
            <person name="Markowitz V."/>
            <person name="Cheng J.-F."/>
            <person name="Hugenholtz P."/>
            <person name="Woyke T."/>
            <person name="Wu D."/>
            <person name="Tindall B."/>
            <person name="Pomrenke H.G."/>
            <person name="Brambilla E."/>
            <person name="Klenk H.-P."/>
            <person name="Eisen J.A."/>
        </authorList>
    </citation>
    <scope>NUCLEOTIDE SEQUENCE [LARGE SCALE GENOMIC DNA]</scope>
    <source>
        <strain evidence="3">ATCC 49424 / DSM 5305 / JCM 21570 / NBRC 103401 / IFAM 1448</strain>
    </source>
</reference>
<evidence type="ECO:0000313" key="3">
    <source>
        <dbReference type="Proteomes" id="UP000006860"/>
    </source>
</evidence>
<dbReference type="PANTHER" id="PTHR34310">
    <property type="entry name" value="DUF427 DOMAIN PROTEIN (AFU_ORTHOLOGUE AFUA_3G02220)"/>
    <property type="match status" value="1"/>
</dbReference>
<evidence type="ECO:0000259" key="1">
    <source>
        <dbReference type="Pfam" id="PF04248"/>
    </source>
</evidence>
<protein>
    <recommendedName>
        <fullName evidence="1">DUF427 domain-containing protein</fullName>
    </recommendedName>
</protein>
<dbReference type="AlphaFoldDB" id="F0SG55"/>
<dbReference type="HOGENOM" id="CLU_126578_1_1_0"/>
<keyword evidence="3" id="KW-1185">Reference proteome</keyword>
<accession>F0SG55</accession>
<dbReference type="PANTHER" id="PTHR34310:SF5">
    <property type="entry name" value="DUF427 DOMAIN PROTEIN (AFU_ORTHOLOGUE AFUA_3G02220)"/>
    <property type="match status" value="1"/>
</dbReference>
<gene>
    <name evidence="2" type="ordered locus">Plabr_1787</name>
</gene>
<dbReference type="eggNOG" id="COG2343">
    <property type="taxonomic scope" value="Bacteria"/>
</dbReference>
<dbReference type="InterPro" id="IPR007361">
    <property type="entry name" value="DUF427"/>
</dbReference>
<dbReference type="KEGG" id="pbs:Plabr_1787"/>
<organism evidence="2 3">
    <name type="scientific">Rubinisphaera brasiliensis (strain ATCC 49424 / DSM 5305 / JCM 21570 / IAM 15109 / NBRC 103401 / IFAM 1448)</name>
    <name type="common">Planctomyces brasiliensis</name>
    <dbReference type="NCBI Taxonomy" id="756272"/>
    <lineage>
        <taxon>Bacteria</taxon>
        <taxon>Pseudomonadati</taxon>
        <taxon>Planctomycetota</taxon>
        <taxon>Planctomycetia</taxon>
        <taxon>Planctomycetales</taxon>
        <taxon>Planctomycetaceae</taxon>
        <taxon>Rubinisphaera</taxon>
    </lineage>
</organism>